<dbReference type="Proteomes" id="UP000219281">
    <property type="component" value="Unassembled WGS sequence"/>
</dbReference>
<dbReference type="InterPro" id="IPR025997">
    <property type="entry name" value="SBP_2_dom"/>
</dbReference>
<dbReference type="EMBL" id="OCMT01000001">
    <property type="protein sequence ID" value="SOD12463.1"/>
    <property type="molecule type" value="Genomic_DNA"/>
</dbReference>
<dbReference type="SUPFAM" id="SSF47413">
    <property type="entry name" value="lambda repressor-like DNA-binding domains"/>
    <property type="match status" value="1"/>
</dbReference>
<dbReference type="Pfam" id="PF13407">
    <property type="entry name" value="Peripla_BP_4"/>
    <property type="match status" value="1"/>
</dbReference>
<evidence type="ECO:0000313" key="5">
    <source>
        <dbReference type="EMBL" id="SOD12463.1"/>
    </source>
</evidence>
<keyword evidence="1" id="KW-0805">Transcription regulation</keyword>
<dbReference type="PROSITE" id="PS50932">
    <property type="entry name" value="HTH_LACI_2"/>
    <property type="match status" value="1"/>
</dbReference>
<dbReference type="Pfam" id="PF00356">
    <property type="entry name" value="LacI"/>
    <property type="match status" value="1"/>
</dbReference>
<evidence type="ECO:0000259" key="4">
    <source>
        <dbReference type="PROSITE" id="PS50932"/>
    </source>
</evidence>
<name>A0A285ZS27_9SPHI</name>
<dbReference type="InterPro" id="IPR010982">
    <property type="entry name" value="Lambda_DNA-bd_dom_sf"/>
</dbReference>
<dbReference type="CDD" id="cd06307">
    <property type="entry name" value="PBP1_sugar_binding"/>
    <property type="match status" value="1"/>
</dbReference>
<evidence type="ECO:0000256" key="3">
    <source>
        <dbReference type="ARBA" id="ARBA00023163"/>
    </source>
</evidence>
<dbReference type="InterPro" id="IPR000843">
    <property type="entry name" value="HTH_LacI"/>
</dbReference>
<reference evidence="6" key="1">
    <citation type="submission" date="2017-09" db="EMBL/GenBank/DDBJ databases">
        <authorList>
            <person name="Varghese N."/>
            <person name="Submissions S."/>
        </authorList>
    </citation>
    <scope>NUCLEOTIDE SEQUENCE [LARGE SCALE GENOMIC DNA]</scope>
    <source>
        <strain evidence="6">CGMCC 1.12803</strain>
    </source>
</reference>
<dbReference type="PANTHER" id="PTHR30146:SF144">
    <property type="entry name" value="LACI-FAMILY TRANSCRIPTION REGULATOR"/>
    <property type="match status" value="1"/>
</dbReference>
<dbReference type="Gene3D" id="1.10.260.40">
    <property type="entry name" value="lambda repressor-like DNA-binding domains"/>
    <property type="match status" value="1"/>
</dbReference>
<feature type="domain" description="HTH lacI-type" evidence="4">
    <location>
        <begin position="9"/>
        <end position="63"/>
    </location>
</feature>
<proteinExistence type="predicted"/>
<dbReference type="OrthoDB" id="628703at2"/>
<keyword evidence="3" id="KW-0804">Transcription</keyword>
<evidence type="ECO:0000256" key="1">
    <source>
        <dbReference type="ARBA" id="ARBA00023015"/>
    </source>
</evidence>
<dbReference type="GO" id="GO:0000976">
    <property type="term" value="F:transcription cis-regulatory region binding"/>
    <property type="evidence" value="ECO:0007669"/>
    <property type="project" value="TreeGrafter"/>
</dbReference>
<dbReference type="RefSeq" id="WP_097128699.1">
    <property type="nucleotide sequence ID" value="NZ_OCMT01000001.1"/>
</dbReference>
<evidence type="ECO:0000256" key="2">
    <source>
        <dbReference type="ARBA" id="ARBA00023125"/>
    </source>
</evidence>
<sequence>MENKHSGTVGVKKIAQLAKVSIGTVDRVLNNRVGVSEKTKAKILKIIEELNYQPNIFARRLASKKKLRFATLIPKVSEETKYWEAPLTGILQAAAEIKDFGIEVIPFFFDQNNKTTFKESTSKINAEEFDGVLMAPMFEDESIAFIEQCNVKKIPLVFINSDIPGHDNLCYIGPNLYQSGYLSAHIVNYISPANKKTLIVNISREIDLHHHLLRKEEGFRNYFEESGSTNELTKIDIQQTGYAHIQQKLTEQLAKDNYDVVFVTNSRVSTVAKYFEENNIKDVKLIGYDFLEENINHLKNKTIDFLICQKPQEQGYRGLMSLYNHLVLHSTIEKEQFMPIDIITKENYQYYSN</sequence>
<dbReference type="GO" id="GO:0003700">
    <property type="term" value="F:DNA-binding transcription factor activity"/>
    <property type="evidence" value="ECO:0007669"/>
    <property type="project" value="TreeGrafter"/>
</dbReference>
<dbReference type="AlphaFoldDB" id="A0A285ZS27"/>
<dbReference type="PANTHER" id="PTHR30146">
    <property type="entry name" value="LACI-RELATED TRANSCRIPTIONAL REPRESSOR"/>
    <property type="match status" value="1"/>
</dbReference>
<protein>
    <submittedName>
        <fullName evidence="5">Transcriptional regulator, LacI family</fullName>
    </submittedName>
</protein>
<dbReference type="CDD" id="cd01392">
    <property type="entry name" value="HTH_LacI"/>
    <property type="match status" value="1"/>
</dbReference>
<evidence type="ECO:0000313" key="6">
    <source>
        <dbReference type="Proteomes" id="UP000219281"/>
    </source>
</evidence>
<organism evidence="5 6">
    <name type="scientific">Pedobacter xixiisoli</name>
    <dbReference type="NCBI Taxonomy" id="1476464"/>
    <lineage>
        <taxon>Bacteria</taxon>
        <taxon>Pseudomonadati</taxon>
        <taxon>Bacteroidota</taxon>
        <taxon>Sphingobacteriia</taxon>
        <taxon>Sphingobacteriales</taxon>
        <taxon>Sphingobacteriaceae</taxon>
        <taxon>Pedobacter</taxon>
    </lineage>
</organism>
<dbReference type="SMART" id="SM00354">
    <property type="entry name" value="HTH_LACI"/>
    <property type="match status" value="1"/>
</dbReference>
<accession>A0A285ZS27</accession>
<gene>
    <name evidence="5" type="ORF">SAMN06297358_0682</name>
</gene>
<keyword evidence="2" id="KW-0238">DNA-binding</keyword>
<dbReference type="SUPFAM" id="SSF53822">
    <property type="entry name" value="Periplasmic binding protein-like I"/>
    <property type="match status" value="1"/>
</dbReference>
<keyword evidence="6" id="KW-1185">Reference proteome</keyword>
<dbReference type="Gene3D" id="3.40.50.2300">
    <property type="match status" value="2"/>
</dbReference>
<dbReference type="InterPro" id="IPR028082">
    <property type="entry name" value="Peripla_BP_I"/>
</dbReference>